<evidence type="ECO:0000313" key="2">
    <source>
        <dbReference type="EMBL" id="RTQ30714.1"/>
    </source>
</evidence>
<keyword evidence="1" id="KW-0472">Membrane</keyword>
<gene>
    <name evidence="2" type="ORF">EJP69_28995</name>
</gene>
<comment type="caution">
    <text evidence="2">The sequence shown here is derived from an EMBL/GenBank/DDBJ whole genome shotgun (WGS) entry which is preliminary data.</text>
</comment>
<name>A0A3S0I9Y0_9BURK</name>
<protein>
    <submittedName>
        <fullName evidence="2">Uncharacterized protein</fullName>
    </submittedName>
</protein>
<keyword evidence="1" id="KW-1133">Transmembrane helix</keyword>
<accession>A0A3S0I9Y0</accession>
<organism evidence="2 3">
    <name type="scientific">Variovorax gossypii</name>
    <dbReference type="NCBI Taxonomy" id="1679495"/>
    <lineage>
        <taxon>Bacteria</taxon>
        <taxon>Pseudomonadati</taxon>
        <taxon>Pseudomonadota</taxon>
        <taxon>Betaproteobacteria</taxon>
        <taxon>Burkholderiales</taxon>
        <taxon>Comamonadaceae</taxon>
        <taxon>Variovorax</taxon>
    </lineage>
</organism>
<dbReference type="EMBL" id="RXOE01000012">
    <property type="protein sequence ID" value="RTQ30714.1"/>
    <property type="molecule type" value="Genomic_DNA"/>
</dbReference>
<evidence type="ECO:0000313" key="3">
    <source>
        <dbReference type="Proteomes" id="UP000267418"/>
    </source>
</evidence>
<dbReference type="AlphaFoldDB" id="A0A3S0I9Y0"/>
<keyword evidence="3" id="KW-1185">Reference proteome</keyword>
<dbReference type="Proteomes" id="UP000267418">
    <property type="component" value="Unassembled WGS sequence"/>
</dbReference>
<feature type="transmembrane region" description="Helical" evidence="1">
    <location>
        <begin position="37"/>
        <end position="56"/>
    </location>
</feature>
<evidence type="ECO:0000256" key="1">
    <source>
        <dbReference type="SAM" id="Phobius"/>
    </source>
</evidence>
<reference evidence="2 3" key="1">
    <citation type="submission" date="2018-12" db="EMBL/GenBank/DDBJ databases">
        <title>The genome of Variovorax gossypii DSM 100435.</title>
        <authorList>
            <person name="Gao J."/>
            <person name="Sun J."/>
        </authorList>
    </citation>
    <scope>NUCLEOTIDE SEQUENCE [LARGE SCALE GENOMIC DNA]</scope>
    <source>
        <strain evidence="2 3">DSM 100435</strain>
    </source>
</reference>
<keyword evidence="1" id="KW-0812">Transmembrane</keyword>
<sequence length="67" mass="7698">MKMMSWSMEHWLVLLATAVIFGIPLWRIVARTGHPCVMAILFFIPLINVGMLWWLACGKWPSAPDRS</sequence>
<proteinExistence type="predicted"/>